<keyword evidence="1" id="KW-0238">DNA-binding</keyword>
<evidence type="ECO:0000259" key="2">
    <source>
        <dbReference type="PROSITE" id="PS50937"/>
    </source>
</evidence>
<dbReference type="SUPFAM" id="SSF46955">
    <property type="entry name" value="Putative DNA-binding domain"/>
    <property type="match status" value="1"/>
</dbReference>
<dbReference type="SMART" id="SM00422">
    <property type="entry name" value="HTH_MERR"/>
    <property type="match status" value="1"/>
</dbReference>
<dbReference type="PANTHER" id="PTHR30204:SF98">
    <property type="entry name" value="HTH-TYPE TRANSCRIPTIONAL REGULATOR ADHR"/>
    <property type="match status" value="1"/>
</dbReference>
<organism evidence="3 4">
    <name type="scientific">Nocardiopsis alborubida</name>
    <dbReference type="NCBI Taxonomy" id="146802"/>
    <lineage>
        <taxon>Bacteria</taxon>
        <taxon>Bacillati</taxon>
        <taxon>Actinomycetota</taxon>
        <taxon>Actinomycetes</taxon>
        <taxon>Streptosporangiales</taxon>
        <taxon>Nocardiopsidaceae</taxon>
        <taxon>Nocardiopsis</taxon>
    </lineage>
</organism>
<dbReference type="InterPro" id="IPR000551">
    <property type="entry name" value="MerR-type_HTH_dom"/>
</dbReference>
<sequence>MRMAELSERSGTPVPTVKYYLREGLLPRGERTGRNQARYGEEHLRRLRLVRALTDVGGLSIAAVREIIAHVDAPGPTTHQLLGRTLNDLTPAAKGFEGAEDADMERVEALVERLNWRVYSSDRAVTDLAGVVAAYRSAGHPLSDAEFDGYAAAAEQAARVDLDVLEGVSETDAILEGAVVRTVLGDTLLAVLRRLAQADESARRSGAVTDDC</sequence>
<dbReference type="EMBL" id="JAAXPG010000026">
    <property type="protein sequence ID" value="NKZ00705.1"/>
    <property type="molecule type" value="Genomic_DNA"/>
</dbReference>
<dbReference type="Gene3D" id="1.10.1660.10">
    <property type="match status" value="1"/>
</dbReference>
<dbReference type="InterPro" id="IPR047057">
    <property type="entry name" value="MerR_fam"/>
</dbReference>
<comment type="caution">
    <text evidence="3">The sequence shown here is derived from an EMBL/GenBank/DDBJ whole genome shotgun (WGS) entry which is preliminary data.</text>
</comment>
<dbReference type="GO" id="GO:0003677">
    <property type="term" value="F:DNA binding"/>
    <property type="evidence" value="ECO:0007669"/>
    <property type="project" value="UniProtKB-KW"/>
</dbReference>
<dbReference type="Proteomes" id="UP000553209">
    <property type="component" value="Unassembled WGS sequence"/>
</dbReference>
<evidence type="ECO:0000256" key="1">
    <source>
        <dbReference type="ARBA" id="ARBA00023125"/>
    </source>
</evidence>
<dbReference type="AlphaFoldDB" id="A0A7X6RSA1"/>
<gene>
    <name evidence="3" type="ORF">HGB44_24000</name>
</gene>
<evidence type="ECO:0000313" key="4">
    <source>
        <dbReference type="Proteomes" id="UP000553209"/>
    </source>
</evidence>
<feature type="domain" description="HTH merR-type" evidence="2">
    <location>
        <begin position="1"/>
        <end position="70"/>
    </location>
</feature>
<dbReference type="Pfam" id="PF13411">
    <property type="entry name" value="MerR_1"/>
    <property type="match status" value="1"/>
</dbReference>
<dbReference type="PANTHER" id="PTHR30204">
    <property type="entry name" value="REDOX-CYCLING DRUG-SENSING TRANSCRIPTIONAL ACTIVATOR SOXR"/>
    <property type="match status" value="1"/>
</dbReference>
<protein>
    <submittedName>
        <fullName evidence="3">MerR family transcriptional regulator</fullName>
    </submittedName>
</protein>
<dbReference type="InterPro" id="IPR009061">
    <property type="entry name" value="DNA-bd_dom_put_sf"/>
</dbReference>
<accession>A0A7X6RSA1</accession>
<name>A0A7X6RSA1_9ACTN</name>
<keyword evidence="4" id="KW-1185">Reference proteome</keyword>
<evidence type="ECO:0000313" key="3">
    <source>
        <dbReference type="EMBL" id="NKZ00705.1"/>
    </source>
</evidence>
<dbReference type="PROSITE" id="PS50937">
    <property type="entry name" value="HTH_MERR_2"/>
    <property type="match status" value="1"/>
</dbReference>
<dbReference type="GO" id="GO:0003700">
    <property type="term" value="F:DNA-binding transcription factor activity"/>
    <property type="evidence" value="ECO:0007669"/>
    <property type="project" value="InterPro"/>
</dbReference>
<reference evidence="3 4" key="1">
    <citation type="submission" date="2020-04" db="EMBL/GenBank/DDBJ databases">
        <title>MicrobeNet Type strains.</title>
        <authorList>
            <person name="Nicholson A.C."/>
        </authorList>
    </citation>
    <scope>NUCLEOTIDE SEQUENCE [LARGE SCALE GENOMIC DNA]</scope>
    <source>
        <strain evidence="3 4">ATCC 23612</strain>
    </source>
</reference>
<proteinExistence type="predicted"/>
<dbReference type="PRINTS" id="PR00040">
    <property type="entry name" value="HTHMERR"/>
</dbReference>